<feature type="transmembrane region" description="Helical" evidence="9">
    <location>
        <begin position="170"/>
        <end position="195"/>
    </location>
</feature>
<comment type="similarity">
    <text evidence="8">Belongs to the exbB/tolQ family.</text>
</comment>
<keyword evidence="2 8" id="KW-0813">Transport</keyword>
<evidence type="ECO:0000256" key="8">
    <source>
        <dbReference type="RuleBase" id="RU004057"/>
    </source>
</evidence>
<dbReference type="GO" id="GO:0017038">
    <property type="term" value="P:protein import"/>
    <property type="evidence" value="ECO:0007669"/>
    <property type="project" value="TreeGrafter"/>
</dbReference>
<dbReference type="AlphaFoldDB" id="A0A523UQ61"/>
<reference evidence="11 12" key="1">
    <citation type="submission" date="2019-03" db="EMBL/GenBank/DDBJ databases">
        <title>Metabolic potential of uncultured bacteria and archaea associated with petroleum seepage in deep-sea sediments.</title>
        <authorList>
            <person name="Dong X."/>
            <person name="Hubert C."/>
        </authorList>
    </citation>
    <scope>NUCLEOTIDE SEQUENCE [LARGE SCALE GENOMIC DNA]</scope>
    <source>
        <strain evidence="11">E44_bin18</strain>
    </source>
</reference>
<dbReference type="Proteomes" id="UP000315525">
    <property type="component" value="Unassembled WGS sequence"/>
</dbReference>
<sequence length="219" mass="23216">MVDLFLKGGPVMYPLLACGIIGLVFIIERLVSYVLAATNPNVLVAAIKYAYKSGGYEQALEVCDKSRSPIARILAVALKKHQQLSASSEGANPAGDYGRRRADIRREIEDAVSLSGSTELAFLDRGMLVLAGVSTIAPILGFLGTVAGMIRAFDAIAIAGEVEPTLVARGISEALITTATGLAIAAPVVAFHVYFTSRINTYTRNMEVAANELISDLVE</sequence>
<evidence type="ECO:0000256" key="2">
    <source>
        <dbReference type="ARBA" id="ARBA00022448"/>
    </source>
</evidence>
<feature type="transmembrane region" description="Helical" evidence="9">
    <location>
        <begin position="12"/>
        <end position="31"/>
    </location>
</feature>
<gene>
    <name evidence="11" type="ORF">E3J62_09735</name>
</gene>
<evidence type="ECO:0000256" key="3">
    <source>
        <dbReference type="ARBA" id="ARBA00022475"/>
    </source>
</evidence>
<keyword evidence="4 9" id="KW-0812">Transmembrane</keyword>
<organism evidence="11 12">
    <name type="scientific">candidate division TA06 bacterium</name>
    <dbReference type="NCBI Taxonomy" id="2250710"/>
    <lineage>
        <taxon>Bacteria</taxon>
        <taxon>Bacteria division TA06</taxon>
    </lineage>
</organism>
<dbReference type="PANTHER" id="PTHR30625">
    <property type="entry name" value="PROTEIN TOLQ"/>
    <property type="match status" value="1"/>
</dbReference>
<comment type="caution">
    <text evidence="11">The sequence shown here is derived from an EMBL/GenBank/DDBJ whole genome shotgun (WGS) entry which is preliminary data.</text>
</comment>
<keyword evidence="3" id="KW-1003">Cell membrane</keyword>
<dbReference type="Pfam" id="PF01618">
    <property type="entry name" value="MotA_ExbB"/>
    <property type="match status" value="1"/>
</dbReference>
<keyword evidence="6 9" id="KW-1133">Transmembrane helix</keyword>
<protein>
    <submittedName>
        <fullName evidence="11">MotA/TolQ/ExbB proton channel family protein</fullName>
    </submittedName>
</protein>
<evidence type="ECO:0000256" key="7">
    <source>
        <dbReference type="ARBA" id="ARBA00023136"/>
    </source>
</evidence>
<evidence type="ECO:0000256" key="6">
    <source>
        <dbReference type="ARBA" id="ARBA00022989"/>
    </source>
</evidence>
<evidence type="ECO:0000313" key="11">
    <source>
        <dbReference type="EMBL" id="TET44646.1"/>
    </source>
</evidence>
<evidence type="ECO:0000259" key="10">
    <source>
        <dbReference type="Pfam" id="PF01618"/>
    </source>
</evidence>
<evidence type="ECO:0000313" key="12">
    <source>
        <dbReference type="Proteomes" id="UP000315525"/>
    </source>
</evidence>
<feature type="domain" description="MotA/TolQ/ExbB proton channel" evidence="10">
    <location>
        <begin position="68"/>
        <end position="207"/>
    </location>
</feature>
<dbReference type="InterPro" id="IPR002898">
    <property type="entry name" value="MotA_ExbB_proton_chnl"/>
</dbReference>
<evidence type="ECO:0000256" key="1">
    <source>
        <dbReference type="ARBA" id="ARBA00004651"/>
    </source>
</evidence>
<dbReference type="EMBL" id="SOJN01000116">
    <property type="protein sequence ID" value="TET44646.1"/>
    <property type="molecule type" value="Genomic_DNA"/>
</dbReference>
<proteinExistence type="inferred from homology"/>
<keyword evidence="5 8" id="KW-0653">Protein transport</keyword>
<dbReference type="PANTHER" id="PTHR30625:SF15">
    <property type="entry name" value="BIOPOLYMER TRANSPORT PROTEIN EXBB"/>
    <property type="match status" value="1"/>
</dbReference>
<name>A0A523UQ61_UNCT6</name>
<evidence type="ECO:0000256" key="9">
    <source>
        <dbReference type="SAM" id="Phobius"/>
    </source>
</evidence>
<evidence type="ECO:0000256" key="4">
    <source>
        <dbReference type="ARBA" id="ARBA00022692"/>
    </source>
</evidence>
<keyword evidence="7 9" id="KW-0472">Membrane</keyword>
<dbReference type="GO" id="GO:0005886">
    <property type="term" value="C:plasma membrane"/>
    <property type="evidence" value="ECO:0007669"/>
    <property type="project" value="UniProtKB-SubCell"/>
</dbReference>
<comment type="subcellular location">
    <subcellularLocation>
        <location evidence="1">Cell membrane</location>
        <topology evidence="1">Multi-pass membrane protein</topology>
    </subcellularLocation>
    <subcellularLocation>
        <location evidence="8">Membrane</location>
        <topology evidence="8">Multi-pass membrane protein</topology>
    </subcellularLocation>
</comment>
<accession>A0A523UQ61</accession>
<dbReference type="InterPro" id="IPR050790">
    <property type="entry name" value="ExbB/TolQ_transport"/>
</dbReference>
<feature type="transmembrane region" description="Helical" evidence="9">
    <location>
        <begin position="127"/>
        <end position="150"/>
    </location>
</feature>
<evidence type="ECO:0000256" key="5">
    <source>
        <dbReference type="ARBA" id="ARBA00022927"/>
    </source>
</evidence>